<name>A0ABP0NVU5_9DINO</name>
<evidence type="ECO:0000313" key="3">
    <source>
        <dbReference type="Proteomes" id="UP001642464"/>
    </source>
</evidence>
<feature type="region of interest" description="Disordered" evidence="1">
    <location>
        <begin position="223"/>
        <end position="243"/>
    </location>
</feature>
<dbReference type="EMBL" id="CAXAMM010031101">
    <property type="protein sequence ID" value="CAK9067473.1"/>
    <property type="molecule type" value="Genomic_DNA"/>
</dbReference>
<evidence type="ECO:0000313" key="2">
    <source>
        <dbReference type="EMBL" id="CAK9067473.1"/>
    </source>
</evidence>
<keyword evidence="3" id="KW-1185">Reference proteome</keyword>
<reference evidence="2 3" key="1">
    <citation type="submission" date="2024-02" db="EMBL/GenBank/DDBJ databases">
        <authorList>
            <person name="Chen Y."/>
            <person name="Shah S."/>
            <person name="Dougan E. K."/>
            <person name="Thang M."/>
            <person name="Chan C."/>
        </authorList>
    </citation>
    <scope>NUCLEOTIDE SEQUENCE [LARGE SCALE GENOMIC DNA]</scope>
</reference>
<comment type="caution">
    <text evidence="2">The sequence shown here is derived from an EMBL/GenBank/DDBJ whole genome shotgun (WGS) entry which is preliminary data.</text>
</comment>
<sequence>MGGKPDPFPNPAPGAVIFRHGPLGEPVVSGLLAILALPLGRTTGADWRQRSITGMVEGAVERSPSEPSMRERSDELKHKKTVNFGYRYSIVLGESERFSAGRRVSEVERIRQIQQRQVWLQDCRNLGYDPNEAPLDAMAEPVPTGRQRAKSNYSAEVLAQSNCAEDLPDPFAPMAPGLEKLEDFLCETSIDRQVVQEACRLRATTSYTFEGGETEAPPVRRRRAYTADVLDPPPRTDALTNGA</sequence>
<protein>
    <submittedName>
        <fullName evidence="2">Uncharacterized protein</fullName>
    </submittedName>
</protein>
<evidence type="ECO:0000256" key="1">
    <source>
        <dbReference type="SAM" id="MobiDB-lite"/>
    </source>
</evidence>
<accession>A0ABP0NVU5</accession>
<organism evidence="2 3">
    <name type="scientific">Durusdinium trenchii</name>
    <dbReference type="NCBI Taxonomy" id="1381693"/>
    <lineage>
        <taxon>Eukaryota</taxon>
        <taxon>Sar</taxon>
        <taxon>Alveolata</taxon>
        <taxon>Dinophyceae</taxon>
        <taxon>Suessiales</taxon>
        <taxon>Symbiodiniaceae</taxon>
        <taxon>Durusdinium</taxon>
    </lineage>
</organism>
<gene>
    <name evidence="2" type="ORF">SCF082_LOCUS34146</name>
</gene>
<proteinExistence type="predicted"/>
<dbReference type="Proteomes" id="UP001642464">
    <property type="component" value="Unassembled WGS sequence"/>
</dbReference>